<evidence type="ECO:0000313" key="3">
    <source>
        <dbReference type="RefSeq" id="XP_019482542.1"/>
    </source>
</evidence>
<dbReference type="RefSeq" id="XP_019482542.1">
    <property type="nucleotide sequence ID" value="XM_019626997.1"/>
</dbReference>
<feature type="region of interest" description="Disordered" evidence="1">
    <location>
        <begin position="1"/>
        <end position="22"/>
    </location>
</feature>
<evidence type="ECO:0000256" key="1">
    <source>
        <dbReference type="SAM" id="MobiDB-lite"/>
    </source>
</evidence>
<feature type="compositionally biased region" description="Basic and acidic residues" evidence="1">
    <location>
        <begin position="85"/>
        <end position="110"/>
    </location>
</feature>
<dbReference type="Proteomes" id="UP000694851">
    <property type="component" value="Unplaced"/>
</dbReference>
<proteinExistence type="predicted"/>
<dbReference type="GeneID" id="109373264"/>
<accession>A0A8B7Q3W3</accession>
<feature type="region of interest" description="Disordered" evidence="1">
    <location>
        <begin position="37"/>
        <end position="110"/>
    </location>
</feature>
<reference evidence="3" key="1">
    <citation type="submission" date="2025-08" db="UniProtKB">
        <authorList>
            <consortium name="RefSeq"/>
        </authorList>
    </citation>
    <scope>IDENTIFICATION</scope>
    <source>
        <tissue evidence="3">Muscle</tissue>
    </source>
</reference>
<dbReference type="AlphaFoldDB" id="A0A8B7Q3W3"/>
<keyword evidence="2" id="KW-1185">Reference proteome</keyword>
<protein>
    <submittedName>
        <fullName evidence="3">Ecotropic viral integration site 5 protein homolog isoform X1</fullName>
    </submittedName>
</protein>
<dbReference type="OrthoDB" id="295078at2759"/>
<dbReference type="KEGG" id="hai:109373264"/>
<evidence type="ECO:0000313" key="2">
    <source>
        <dbReference type="Proteomes" id="UP000694851"/>
    </source>
</evidence>
<name>A0A8B7Q3W3_HIPAR</name>
<gene>
    <name evidence="3" type="primary">EVI5</name>
</gene>
<organism evidence="2 3">
    <name type="scientific">Hipposideros armiger</name>
    <name type="common">Great Himalayan leaf-nosed bat</name>
    <dbReference type="NCBI Taxonomy" id="186990"/>
    <lineage>
        <taxon>Eukaryota</taxon>
        <taxon>Metazoa</taxon>
        <taxon>Chordata</taxon>
        <taxon>Craniata</taxon>
        <taxon>Vertebrata</taxon>
        <taxon>Euteleostomi</taxon>
        <taxon>Mammalia</taxon>
        <taxon>Eutheria</taxon>
        <taxon>Laurasiatheria</taxon>
        <taxon>Chiroptera</taxon>
        <taxon>Yinpterochiroptera</taxon>
        <taxon>Rhinolophoidea</taxon>
        <taxon>Hipposideridae</taxon>
        <taxon>Hipposideros</taxon>
    </lineage>
</organism>
<sequence>MSSPHQLRCLKGQRGFSGQPPFDGIHIVNHLIGDDESFHSSDEDFLDNSLRESGVGFPLHRKSGPMSLDPAVADGSESETEDSVLEPRDSDRVAQKERPPRRKESYSTTV</sequence>
<dbReference type="CTD" id="7813"/>